<dbReference type="InterPro" id="IPR000719">
    <property type="entry name" value="Prot_kinase_dom"/>
</dbReference>
<evidence type="ECO:0000259" key="3">
    <source>
        <dbReference type="PROSITE" id="PS50011"/>
    </source>
</evidence>
<dbReference type="EMBL" id="FNEN01000001">
    <property type="protein sequence ID" value="SDI27839.1"/>
    <property type="molecule type" value="Genomic_DNA"/>
</dbReference>
<dbReference type="Pfam" id="PF03109">
    <property type="entry name" value="ABC1"/>
    <property type="match status" value="1"/>
</dbReference>
<protein>
    <submittedName>
        <fullName evidence="4">2-octaprenylphenol hydroxylase</fullName>
    </submittedName>
</protein>
<keyword evidence="2" id="KW-0812">Transmembrane</keyword>
<dbReference type="CDD" id="cd05121">
    <property type="entry name" value="ABC1_ADCK3-like"/>
    <property type="match status" value="1"/>
</dbReference>
<comment type="similarity">
    <text evidence="1">Belongs to the protein kinase superfamily. ADCK protein kinase family.</text>
</comment>
<dbReference type="GO" id="GO:0005524">
    <property type="term" value="F:ATP binding"/>
    <property type="evidence" value="ECO:0007669"/>
    <property type="project" value="InterPro"/>
</dbReference>
<dbReference type="PANTHER" id="PTHR10566">
    <property type="entry name" value="CHAPERONE-ACTIVITY OF BC1 COMPLEX CABC1 -RELATED"/>
    <property type="match status" value="1"/>
</dbReference>
<dbReference type="PANTHER" id="PTHR10566:SF113">
    <property type="entry name" value="PROTEIN ACTIVITY OF BC1 COMPLEX KINASE 7, CHLOROPLASTIC"/>
    <property type="match status" value="1"/>
</dbReference>
<dbReference type="GO" id="GO:0004672">
    <property type="term" value="F:protein kinase activity"/>
    <property type="evidence" value="ECO:0007669"/>
    <property type="project" value="InterPro"/>
</dbReference>
<gene>
    <name evidence="4" type="ORF">SAMN04488123_101112</name>
</gene>
<dbReference type="InterPro" id="IPR050154">
    <property type="entry name" value="UbiB_kinase"/>
</dbReference>
<dbReference type="PROSITE" id="PS50011">
    <property type="entry name" value="PROTEIN_KINASE_DOM"/>
    <property type="match status" value="1"/>
</dbReference>
<keyword evidence="5" id="KW-1185">Reference proteome</keyword>
<name>A0A1G8J997_9BACI</name>
<feature type="transmembrane region" description="Helical" evidence="2">
    <location>
        <begin position="497"/>
        <end position="519"/>
    </location>
</feature>
<feature type="domain" description="Protein kinase" evidence="3">
    <location>
        <begin position="125"/>
        <end position="445"/>
    </location>
</feature>
<dbReference type="Gene3D" id="1.10.510.10">
    <property type="entry name" value="Transferase(Phosphotransferase) domain 1"/>
    <property type="match status" value="1"/>
</dbReference>
<dbReference type="AlphaFoldDB" id="A0A1G8J997"/>
<dbReference type="SUPFAM" id="SSF56112">
    <property type="entry name" value="Protein kinase-like (PK-like)"/>
    <property type="match status" value="1"/>
</dbReference>
<dbReference type="RefSeq" id="WP_090395605.1">
    <property type="nucleotide sequence ID" value="NZ_FNEN01000001.1"/>
</dbReference>
<dbReference type="OrthoDB" id="9795390at2"/>
<evidence type="ECO:0000256" key="2">
    <source>
        <dbReference type="SAM" id="Phobius"/>
    </source>
</evidence>
<evidence type="ECO:0000256" key="1">
    <source>
        <dbReference type="ARBA" id="ARBA00009670"/>
    </source>
</evidence>
<feature type="transmembrane region" description="Helical" evidence="2">
    <location>
        <begin position="525"/>
        <end position="551"/>
    </location>
</feature>
<accession>A0A1G8J997</accession>
<keyword evidence="2" id="KW-0472">Membrane</keyword>
<dbReference type="InterPro" id="IPR011009">
    <property type="entry name" value="Kinase-like_dom_sf"/>
</dbReference>
<dbReference type="Proteomes" id="UP000198853">
    <property type="component" value="Unassembled WGS sequence"/>
</dbReference>
<dbReference type="InterPro" id="IPR004147">
    <property type="entry name" value="ABC1_dom"/>
</dbReference>
<organism evidence="4 5">
    <name type="scientific">Natribacillus halophilus</name>
    <dbReference type="NCBI Taxonomy" id="549003"/>
    <lineage>
        <taxon>Bacteria</taxon>
        <taxon>Bacillati</taxon>
        <taxon>Bacillota</taxon>
        <taxon>Bacilli</taxon>
        <taxon>Bacillales</taxon>
        <taxon>Bacillaceae</taxon>
        <taxon>Natribacillus</taxon>
    </lineage>
</organism>
<proteinExistence type="inferred from homology"/>
<keyword evidence="2" id="KW-1133">Transmembrane helix</keyword>
<evidence type="ECO:0000313" key="4">
    <source>
        <dbReference type="EMBL" id="SDI27839.1"/>
    </source>
</evidence>
<sequence>MLSTGLKHANRYRKIVTVLARHGFGYILNEVGLFHVLSLPKRLSTNPKDPNYRLIGERIRNAMEELGPTFIKLGQMISTRKDLFPDYIVDEMVKLQDDVPPFDYAQVEGIVEQELQVPISEAFTTFRQEPLAAASIGQVHQAELPDGTSVAVKIARPHIKETIEKDLDILHDLTRLLSQRFHWAQYYRLEEVADEFAEAIRNEADYTLELRNTEKMHENMKKFTRIEIPEVFPRYSSRKMITMSFVDGQKFSEWKDMNGSYHPKFARELADAFLHQVLIDGFFHSDPHPGNLLLTGEDRLCLLDFGQVGRLNRSMRNDFINYVIAMTKREPEEVARMVYNMADVPQSVDAEEFEEEVEFLLDKYYQRPFEEVQIGEAINDIFSASQRFNIRIYKEYTLLAKAVIIIESIISQLDPDLSIVEIAEPYGRLLARERLHPKTWSTKWLKEAKRQRDTLLVLPHSLRGALDKINDDELSFNVRMPKINIFLNKLDRISNRISFSLTLLAFSIIMVGLIVGATFGDSSSFLVQLPVIEISFIISFFMFLLLIYSILRSGRF</sequence>
<reference evidence="4 5" key="1">
    <citation type="submission" date="2016-10" db="EMBL/GenBank/DDBJ databases">
        <authorList>
            <person name="de Groot N.N."/>
        </authorList>
    </citation>
    <scope>NUCLEOTIDE SEQUENCE [LARGE SCALE GENOMIC DNA]</scope>
    <source>
        <strain evidence="4 5">DSM 21771</strain>
    </source>
</reference>
<evidence type="ECO:0000313" key="5">
    <source>
        <dbReference type="Proteomes" id="UP000198853"/>
    </source>
</evidence>